<evidence type="ECO:0000259" key="5">
    <source>
        <dbReference type="SMART" id="SM00062"/>
    </source>
</evidence>
<dbReference type="PROSITE" id="PS01039">
    <property type="entry name" value="SBP_BACTERIAL_3"/>
    <property type="match status" value="1"/>
</dbReference>
<evidence type="ECO:0000256" key="1">
    <source>
        <dbReference type="ARBA" id="ARBA00004196"/>
    </source>
</evidence>
<dbReference type="GO" id="GO:0030313">
    <property type="term" value="C:cell envelope"/>
    <property type="evidence" value="ECO:0007669"/>
    <property type="project" value="UniProtKB-SubCell"/>
</dbReference>
<feature type="domain" description="Ionotropic glutamate receptor C-terminal" evidence="6">
    <location>
        <begin position="38"/>
        <end position="258"/>
    </location>
</feature>
<comment type="similarity">
    <text evidence="2 4">Belongs to the bacterial solute-binding protein 3 family.</text>
</comment>
<dbReference type="EMBL" id="FODY01000004">
    <property type="protein sequence ID" value="SEO70344.1"/>
    <property type="molecule type" value="Genomic_DNA"/>
</dbReference>
<keyword evidence="8" id="KW-1185">Reference proteome</keyword>
<dbReference type="CDD" id="cd13624">
    <property type="entry name" value="PBP2_Arg_Lys_His"/>
    <property type="match status" value="1"/>
</dbReference>
<gene>
    <name evidence="7" type="ORF">SAMN04490178_10495</name>
</gene>
<sequence>MDLSKKLIAGLMLGMFVLALGLAGCGGQKPAEPAKQTVLKVGSDTAYAPFEFQDEKSKEYVGFDMELIQAIGKQIGAKVEVQSMNFDGLIPALEAGNIDAAISAMTITEERAQKVNFSKPYYKSGLTIVVKSDNSAIKGFKDLEGKKIAVQIGTTGADEAKKVKDAQIREFNTAPEAFMELKAGGVDAVINDRPVNDYYIKEAGGKDAKQVGDPLTSEDYGIAVAKKNTELAEKINKAIDELKKNGEFDKIYQKWFGTKS</sequence>
<dbReference type="SMART" id="SM00079">
    <property type="entry name" value="PBPe"/>
    <property type="match status" value="1"/>
</dbReference>
<evidence type="ECO:0000259" key="6">
    <source>
        <dbReference type="SMART" id="SM00079"/>
    </source>
</evidence>
<dbReference type="SMART" id="SM00062">
    <property type="entry name" value="PBPb"/>
    <property type="match status" value="1"/>
</dbReference>
<reference evidence="7 8" key="1">
    <citation type="submission" date="2016-10" db="EMBL/GenBank/DDBJ databases">
        <authorList>
            <person name="de Groot N.N."/>
        </authorList>
    </citation>
    <scope>NUCLEOTIDE SEQUENCE [LARGE SCALE GENOMIC DNA]</scope>
    <source>
        <strain evidence="7 8">DSM 13305</strain>
    </source>
</reference>
<evidence type="ECO:0000313" key="8">
    <source>
        <dbReference type="Proteomes" id="UP000198847"/>
    </source>
</evidence>
<dbReference type="InterPro" id="IPR018313">
    <property type="entry name" value="SBP_3_CS"/>
</dbReference>
<dbReference type="Proteomes" id="UP000198847">
    <property type="component" value="Unassembled WGS sequence"/>
</dbReference>
<keyword evidence="3" id="KW-0732">Signal</keyword>
<comment type="subcellular location">
    <subcellularLocation>
        <location evidence="1">Cell envelope</location>
    </subcellularLocation>
</comment>
<dbReference type="InterPro" id="IPR001638">
    <property type="entry name" value="Solute-binding_3/MltF_N"/>
</dbReference>
<evidence type="ECO:0000256" key="2">
    <source>
        <dbReference type="ARBA" id="ARBA00010333"/>
    </source>
</evidence>
<dbReference type="PANTHER" id="PTHR35936">
    <property type="entry name" value="MEMBRANE-BOUND LYTIC MUREIN TRANSGLYCOSYLASE F"/>
    <property type="match status" value="1"/>
</dbReference>
<dbReference type="PANTHER" id="PTHR35936:SF17">
    <property type="entry name" value="ARGININE-BINDING EXTRACELLULAR PROTEIN ARTP"/>
    <property type="match status" value="1"/>
</dbReference>
<dbReference type="GO" id="GO:0015276">
    <property type="term" value="F:ligand-gated monoatomic ion channel activity"/>
    <property type="evidence" value="ECO:0007669"/>
    <property type="project" value="InterPro"/>
</dbReference>
<proteinExistence type="inferred from homology"/>
<dbReference type="GO" id="GO:0016020">
    <property type="term" value="C:membrane"/>
    <property type="evidence" value="ECO:0007669"/>
    <property type="project" value="InterPro"/>
</dbReference>
<dbReference type="InterPro" id="IPR001320">
    <property type="entry name" value="Iontro_rcpt_C"/>
</dbReference>
<feature type="domain" description="Solute-binding protein family 3/N-terminal" evidence="5">
    <location>
        <begin position="38"/>
        <end position="259"/>
    </location>
</feature>
<evidence type="ECO:0000256" key="3">
    <source>
        <dbReference type="ARBA" id="ARBA00022729"/>
    </source>
</evidence>
<dbReference type="AlphaFoldDB" id="A0A1H8RVY5"/>
<dbReference type="PROSITE" id="PS51257">
    <property type="entry name" value="PROKAR_LIPOPROTEIN"/>
    <property type="match status" value="1"/>
</dbReference>
<dbReference type="Gene3D" id="3.40.190.10">
    <property type="entry name" value="Periplasmic binding protein-like II"/>
    <property type="match status" value="2"/>
</dbReference>
<evidence type="ECO:0000313" key="7">
    <source>
        <dbReference type="EMBL" id="SEO70344.1"/>
    </source>
</evidence>
<protein>
    <submittedName>
        <fullName evidence="7">Amino acid ABC transporter substrate-binding protein, PAAT family</fullName>
    </submittedName>
</protein>
<organism evidence="7 8">
    <name type="scientific">Propionispora vibrioides</name>
    <dbReference type="NCBI Taxonomy" id="112903"/>
    <lineage>
        <taxon>Bacteria</taxon>
        <taxon>Bacillati</taxon>
        <taxon>Bacillota</taxon>
        <taxon>Negativicutes</taxon>
        <taxon>Selenomonadales</taxon>
        <taxon>Sporomusaceae</taxon>
        <taxon>Propionispora</taxon>
    </lineage>
</organism>
<evidence type="ECO:0000256" key="4">
    <source>
        <dbReference type="RuleBase" id="RU003744"/>
    </source>
</evidence>
<name>A0A1H8RVY5_9FIRM</name>
<dbReference type="Pfam" id="PF00497">
    <property type="entry name" value="SBP_bac_3"/>
    <property type="match status" value="1"/>
</dbReference>
<accession>A0A1H8RVY5</accession>
<dbReference type="SUPFAM" id="SSF53850">
    <property type="entry name" value="Periplasmic binding protein-like II"/>
    <property type="match status" value="1"/>
</dbReference>
<dbReference type="STRING" id="112903.SAMN04490178_10495"/>